<name>A0A194XRP4_MOLSC</name>
<evidence type="ECO:0000256" key="1">
    <source>
        <dbReference type="ARBA" id="ARBA00004123"/>
    </source>
</evidence>
<keyword evidence="5" id="KW-0539">Nucleus</keyword>
<comment type="subcellular location">
    <subcellularLocation>
        <location evidence="1">Nucleus</location>
    </subcellularLocation>
</comment>
<dbReference type="OrthoDB" id="5367324at2759"/>
<dbReference type="GO" id="GO:0005664">
    <property type="term" value="C:nuclear origin of replication recognition complex"/>
    <property type="evidence" value="ECO:0007669"/>
    <property type="project" value="InterPro"/>
</dbReference>
<feature type="region of interest" description="Disordered" evidence="6">
    <location>
        <begin position="99"/>
        <end position="134"/>
    </location>
</feature>
<evidence type="ECO:0000256" key="4">
    <source>
        <dbReference type="ARBA" id="ARBA00023125"/>
    </source>
</evidence>
<evidence type="ECO:0000256" key="3">
    <source>
        <dbReference type="ARBA" id="ARBA00022705"/>
    </source>
</evidence>
<dbReference type="AlphaFoldDB" id="A0A194XRP4"/>
<protein>
    <recommendedName>
        <fullName evidence="7">ORC6 first cyclin-like domain-containing protein</fullName>
    </recommendedName>
</protein>
<feature type="compositionally biased region" description="Low complexity" evidence="6">
    <location>
        <begin position="99"/>
        <end position="111"/>
    </location>
</feature>
<evidence type="ECO:0000259" key="7">
    <source>
        <dbReference type="Pfam" id="PF05460"/>
    </source>
</evidence>
<dbReference type="InParanoid" id="A0A194XRP4"/>
<gene>
    <name evidence="8" type="ORF">LY89DRAFT_776790</name>
</gene>
<evidence type="ECO:0000256" key="6">
    <source>
        <dbReference type="SAM" id="MobiDB-lite"/>
    </source>
</evidence>
<proteinExistence type="inferred from homology"/>
<dbReference type="Proteomes" id="UP000070700">
    <property type="component" value="Unassembled WGS sequence"/>
</dbReference>
<evidence type="ECO:0000313" key="8">
    <source>
        <dbReference type="EMBL" id="KUJ22960.1"/>
    </source>
</evidence>
<organism evidence="8 9">
    <name type="scientific">Mollisia scopiformis</name>
    <name type="common">Conifer needle endophyte fungus</name>
    <name type="synonym">Phialocephala scopiformis</name>
    <dbReference type="NCBI Taxonomy" id="149040"/>
    <lineage>
        <taxon>Eukaryota</taxon>
        <taxon>Fungi</taxon>
        <taxon>Dikarya</taxon>
        <taxon>Ascomycota</taxon>
        <taxon>Pezizomycotina</taxon>
        <taxon>Leotiomycetes</taxon>
        <taxon>Helotiales</taxon>
        <taxon>Mollisiaceae</taxon>
        <taxon>Mollisia</taxon>
    </lineage>
</organism>
<dbReference type="EMBL" id="KQ947405">
    <property type="protein sequence ID" value="KUJ22960.1"/>
    <property type="molecule type" value="Genomic_DNA"/>
</dbReference>
<feature type="region of interest" description="Disordered" evidence="6">
    <location>
        <begin position="329"/>
        <end position="353"/>
    </location>
</feature>
<feature type="compositionally biased region" description="Acidic residues" evidence="6">
    <location>
        <begin position="329"/>
        <end position="339"/>
    </location>
</feature>
<feature type="compositionally biased region" description="Polar residues" evidence="6">
    <location>
        <begin position="119"/>
        <end position="134"/>
    </location>
</feature>
<dbReference type="InterPro" id="IPR008721">
    <property type="entry name" value="ORC6_cyclin_first"/>
</dbReference>
<dbReference type="GO" id="GO:0003677">
    <property type="term" value="F:DNA binding"/>
    <property type="evidence" value="ECO:0007669"/>
    <property type="project" value="UniProtKB-KW"/>
</dbReference>
<dbReference type="KEGG" id="psco:LY89DRAFT_776790"/>
<keyword evidence="3" id="KW-0235">DNA replication</keyword>
<reference evidence="8 9" key="1">
    <citation type="submission" date="2015-10" db="EMBL/GenBank/DDBJ databases">
        <title>Full genome of DAOMC 229536 Phialocephala scopiformis, a fungal endophyte of spruce producing the potent anti-insectan compound rugulosin.</title>
        <authorList>
            <consortium name="DOE Joint Genome Institute"/>
            <person name="Walker A.K."/>
            <person name="Frasz S.L."/>
            <person name="Seifert K.A."/>
            <person name="Miller J.D."/>
            <person name="Mondo S.J."/>
            <person name="Labutti K."/>
            <person name="Lipzen A."/>
            <person name="Dockter R."/>
            <person name="Kennedy M."/>
            <person name="Grigoriev I.V."/>
            <person name="Spatafora J.W."/>
        </authorList>
    </citation>
    <scope>NUCLEOTIDE SEQUENCE [LARGE SCALE GENOMIC DNA]</scope>
    <source>
        <strain evidence="8 9">CBS 120377</strain>
    </source>
</reference>
<sequence length="394" mass="44203">MSRPIELTLENLIPRHSGALPRELVELAGSLLAQSRNQCSNLRAEEEVARLYACANLACERLKTTLNLPPIESRPPIPPAAYSKLLKYFDSKLKSSAGRARAQRSAKASRSTPAKSLPQRGTPSKEQSFKSFSATTPTKLTAAISYRTPKKGLKYGSRSDNEKKIPKWIVPAVRFLCKEMGTPKAIPHINAGVETLLTLPCPKLDVEPIVTEEKGNGKIPALIASIWYFVVIQMRGKAMRGVETKARQEMVRDVLERAREDEWVLGRVGKGEDEWRGWQVVKGTDVLVWNKEIALRGWKEMDWFSNVPEGSGVEGEAEDSDEEMDEVVQKDGEDEDVEEAFGGRGGRKPDTMHQRKYDYLSAKNRAEYKEWKEGILAMVKEIRSKNEDTAMTDV</sequence>
<dbReference type="RefSeq" id="XP_018077315.1">
    <property type="nucleotide sequence ID" value="XM_018222078.1"/>
</dbReference>
<evidence type="ECO:0000256" key="5">
    <source>
        <dbReference type="ARBA" id="ARBA00023242"/>
    </source>
</evidence>
<dbReference type="STRING" id="149040.A0A194XRP4"/>
<accession>A0A194XRP4</accession>
<dbReference type="Pfam" id="PF05460">
    <property type="entry name" value="ORC6"/>
    <property type="match status" value="1"/>
</dbReference>
<dbReference type="GeneID" id="28831804"/>
<keyword evidence="4" id="KW-0238">DNA-binding</keyword>
<keyword evidence="9" id="KW-1185">Reference proteome</keyword>
<evidence type="ECO:0000313" key="9">
    <source>
        <dbReference type="Proteomes" id="UP000070700"/>
    </source>
</evidence>
<comment type="similarity">
    <text evidence="2">Belongs to the ORC6 family.</text>
</comment>
<feature type="domain" description="ORC6 first cyclin-like" evidence="7">
    <location>
        <begin position="9"/>
        <end position="94"/>
    </location>
</feature>
<evidence type="ECO:0000256" key="2">
    <source>
        <dbReference type="ARBA" id="ARBA00010840"/>
    </source>
</evidence>
<dbReference type="GO" id="GO:0006260">
    <property type="term" value="P:DNA replication"/>
    <property type="evidence" value="ECO:0007669"/>
    <property type="project" value="UniProtKB-KW"/>
</dbReference>